<dbReference type="Pfam" id="PF00581">
    <property type="entry name" value="Rhodanese"/>
    <property type="match status" value="1"/>
</dbReference>
<dbReference type="InterPro" id="IPR013766">
    <property type="entry name" value="Thioredoxin_domain"/>
</dbReference>
<name>A0A4V1N2N3_9FLAO</name>
<evidence type="ECO:0000313" key="8">
    <source>
        <dbReference type="EMBL" id="RXR22594.1"/>
    </source>
</evidence>
<dbReference type="RefSeq" id="WP_129461479.1">
    <property type="nucleotide sequence ID" value="NZ_SBKN01000004.1"/>
</dbReference>
<dbReference type="Gene3D" id="3.40.250.10">
    <property type="entry name" value="Rhodanese-like domain"/>
    <property type="match status" value="1"/>
</dbReference>
<proteinExistence type="predicted"/>
<keyword evidence="1" id="KW-0813">Transport</keyword>
<dbReference type="GO" id="GO:0015035">
    <property type="term" value="F:protein-disulfide reductase activity"/>
    <property type="evidence" value="ECO:0007669"/>
    <property type="project" value="TreeGrafter"/>
</dbReference>
<evidence type="ECO:0000256" key="4">
    <source>
        <dbReference type="ARBA" id="ARBA00023284"/>
    </source>
</evidence>
<keyword evidence="5" id="KW-0732">Signal</keyword>
<gene>
    <name evidence="8" type="ORF">EQG61_08405</name>
</gene>
<dbReference type="Proteomes" id="UP000289857">
    <property type="component" value="Unassembled WGS sequence"/>
</dbReference>
<dbReference type="InterPro" id="IPR001763">
    <property type="entry name" value="Rhodanese-like_dom"/>
</dbReference>
<dbReference type="SUPFAM" id="SSF52821">
    <property type="entry name" value="Rhodanese/Cell cycle control phosphatase"/>
    <property type="match status" value="1"/>
</dbReference>
<dbReference type="PANTHER" id="PTHR45663">
    <property type="entry name" value="GEO12009P1"/>
    <property type="match status" value="1"/>
</dbReference>
<sequence>MKTKFLALTLFVISLISCQKKAETTENNAEASVYEKLDAPSFAEQLKANPNAQVLDVRTPEEYDSGHIGNAQNLNWNDAAAFDKGIAVLDKNEPVLVYCMAGSRSSAAAQKLQELGFTKIYELDGGYMKWRAAGLADEVASGGMTQADLDKILATDKKVLIDFYTTWCGPCKKLKPTLEKISEEMKDKVVVVSIDAEANMALAESLKVEGYPTLILYQNKKPIWRNLGYLEEEEIKKQLQ</sequence>
<dbReference type="PRINTS" id="PR00421">
    <property type="entry name" value="THIOREDOXIN"/>
</dbReference>
<feature type="chain" id="PRO_5020507880" evidence="5">
    <location>
        <begin position="23"/>
        <end position="240"/>
    </location>
</feature>
<evidence type="ECO:0000256" key="3">
    <source>
        <dbReference type="ARBA" id="ARBA00023157"/>
    </source>
</evidence>
<keyword evidence="4" id="KW-0676">Redox-active center</keyword>
<evidence type="ECO:0000259" key="7">
    <source>
        <dbReference type="PROSITE" id="PS51352"/>
    </source>
</evidence>
<dbReference type="PROSITE" id="PS00194">
    <property type="entry name" value="THIOREDOXIN_1"/>
    <property type="match status" value="1"/>
</dbReference>
<comment type="caution">
    <text evidence="8">The sequence shown here is derived from an EMBL/GenBank/DDBJ whole genome shotgun (WGS) entry which is preliminary data.</text>
</comment>
<dbReference type="InterPro" id="IPR036873">
    <property type="entry name" value="Rhodanese-like_dom_sf"/>
</dbReference>
<dbReference type="PANTHER" id="PTHR45663:SF11">
    <property type="entry name" value="GEO12009P1"/>
    <property type="match status" value="1"/>
</dbReference>
<dbReference type="Pfam" id="PF00085">
    <property type="entry name" value="Thioredoxin"/>
    <property type="match status" value="1"/>
</dbReference>
<evidence type="ECO:0000256" key="1">
    <source>
        <dbReference type="ARBA" id="ARBA00022448"/>
    </source>
</evidence>
<feature type="domain" description="Rhodanese" evidence="6">
    <location>
        <begin position="48"/>
        <end position="139"/>
    </location>
</feature>
<feature type="signal peptide" evidence="5">
    <location>
        <begin position="1"/>
        <end position="22"/>
    </location>
</feature>
<dbReference type="CDD" id="cd00158">
    <property type="entry name" value="RHOD"/>
    <property type="match status" value="1"/>
</dbReference>
<dbReference type="Gene3D" id="3.40.30.10">
    <property type="entry name" value="Glutaredoxin"/>
    <property type="match status" value="1"/>
</dbReference>
<keyword evidence="9" id="KW-1185">Reference proteome</keyword>
<keyword evidence="3" id="KW-1015">Disulfide bond</keyword>
<dbReference type="InterPro" id="IPR017937">
    <property type="entry name" value="Thioredoxin_CS"/>
</dbReference>
<organism evidence="8 9">
    <name type="scientific">Flavobacterium stagni</name>
    <dbReference type="NCBI Taxonomy" id="2506421"/>
    <lineage>
        <taxon>Bacteria</taxon>
        <taxon>Pseudomonadati</taxon>
        <taxon>Bacteroidota</taxon>
        <taxon>Flavobacteriia</taxon>
        <taxon>Flavobacteriales</taxon>
        <taxon>Flavobacteriaceae</taxon>
        <taxon>Flavobacterium</taxon>
    </lineage>
</organism>
<keyword evidence="2" id="KW-0249">Electron transport</keyword>
<dbReference type="PROSITE" id="PS51257">
    <property type="entry name" value="PROKAR_LIPOPROTEIN"/>
    <property type="match status" value="1"/>
</dbReference>
<dbReference type="SMART" id="SM00450">
    <property type="entry name" value="RHOD"/>
    <property type="match status" value="1"/>
</dbReference>
<dbReference type="PROSITE" id="PS50206">
    <property type="entry name" value="RHODANESE_3"/>
    <property type="match status" value="1"/>
</dbReference>
<dbReference type="InterPro" id="IPR036249">
    <property type="entry name" value="Thioredoxin-like_sf"/>
</dbReference>
<evidence type="ECO:0000259" key="6">
    <source>
        <dbReference type="PROSITE" id="PS50206"/>
    </source>
</evidence>
<protein>
    <submittedName>
        <fullName evidence="8">Redoxin domain-containing protein</fullName>
    </submittedName>
</protein>
<dbReference type="AlphaFoldDB" id="A0A4V1N2N3"/>
<dbReference type="EMBL" id="SBKN01000004">
    <property type="protein sequence ID" value="RXR22594.1"/>
    <property type="molecule type" value="Genomic_DNA"/>
</dbReference>
<evidence type="ECO:0000256" key="5">
    <source>
        <dbReference type="SAM" id="SignalP"/>
    </source>
</evidence>
<reference evidence="9" key="1">
    <citation type="submission" date="2019-01" db="EMBL/GenBank/DDBJ databases">
        <title>Cytophagaceae bacterium strain CAR-16.</title>
        <authorList>
            <person name="Chen W.-M."/>
        </authorList>
    </citation>
    <scope>NUCLEOTIDE SEQUENCE [LARGE SCALE GENOMIC DNA]</scope>
    <source>
        <strain evidence="9">WWJ-16</strain>
    </source>
</reference>
<dbReference type="CDD" id="cd02947">
    <property type="entry name" value="TRX_family"/>
    <property type="match status" value="1"/>
</dbReference>
<dbReference type="OrthoDB" id="9808735at2"/>
<dbReference type="PROSITE" id="PS51352">
    <property type="entry name" value="THIOREDOXIN_2"/>
    <property type="match status" value="1"/>
</dbReference>
<evidence type="ECO:0000313" key="9">
    <source>
        <dbReference type="Proteomes" id="UP000289857"/>
    </source>
</evidence>
<evidence type="ECO:0000256" key="2">
    <source>
        <dbReference type="ARBA" id="ARBA00022982"/>
    </source>
</evidence>
<dbReference type="SUPFAM" id="SSF52833">
    <property type="entry name" value="Thioredoxin-like"/>
    <property type="match status" value="1"/>
</dbReference>
<accession>A0A4V1N2N3</accession>
<feature type="domain" description="Thioredoxin" evidence="7">
    <location>
        <begin position="106"/>
        <end position="240"/>
    </location>
</feature>
<dbReference type="GO" id="GO:0005737">
    <property type="term" value="C:cytoplasm"/>
    <property type="evidence" value="ECO:0007669"/>
    <property type="project" value="TreeGrafter"/>
</dbReference>